<reference evidence="3 4" key="2">
    <citation type="submission" date="2016-08" db="EMBL/GenBank/DDBJ databases">
        <title>Pervasive Adenine N6-methylation of Active Genes in Fungi.</title>
        <authorList>
            <consortium name="DOE Joint Genome Institute"/>
            <person name="Mondo S.J."/>
            <person name="Dannebaum R.O."/>
            <person name="Kuo R.C."/>
            <person name="Labutti K."/>
            <person name="Haridas S."/>
            <person name="Kuo A."/>
            <person name="Salamov A."/>
            <person name="Ahrendt S.R."/>
            <person name="Lipzen A."/>
            <person name="Sullivan W."/>
            <person name="Andreopoulos W.B."/>
            <person name="Clum A."/>
            <person name="Lindquist E."/>
            <person name="Daum C."/>
            <person name="Ramamoorthy G.K."/>
            <person name="Gryganskyi A."/>
            <person name="Culley D."/>
            <person name="Magnuson J.K."/>
            <person name="James T.Y."/>
            <person name="O'Malley M.A."/>
            <person name="Stajich J.E."/>
            <person name="Spatafora J.W."/>
            <person name="Visel A."/>
            <person name="Grigoriev I.V."/>
        </authorList>
    </citation>
    <scope>NUCLEOTIDE SEQUENCE [LARGE SCALE GENOMIC DNA]</scope>
    <source>
        <strain evidence="3 4">S4</strain>
    </source>
</reference>
<evidence type="ECO:0000256" key="2">
    <source>
        <dbReference type="ARBA" id="ARBA00022737"/>
    </source>
</evidence>
<evidence type="ECO:0008006" key="5">
    <source>
        <dbReference type="Google" id="ProtNLM"/>
    </source>
</evidence>
<protein>
    <recommendedName>
        <fullName evidence="5">Galactose oxidase</fullName>
    </recommendedName>
</protein>
<evidence type="ECO:0000256" key="1">
    <source>
        <dbReference type="ARBA" id="ARBA00022441"/>
    </source>
</evidence>
<reference evidence="3 4" key="1">
    <citation type="submission" date="2016-08" db="EMBL/GenBank/DDBJ databases">
        <title>A Parts List for Fungal Cellulosomes Revealed by Comparative Genomics.</title>
        <authorList>
            <consortium name="DOE Joint Genome Institute"/>
            <person name="Haitjema C.H."/>
            <person name="Gilmore S.P."/>
            <person name="Henske J.K."/>
            <person name="Solomon K.V."/>
            <person name="De Groot R."/>
            <person name="Kuo A."/>
            <person name="Mondo S.J."/>
            <person name="Salamov A.A."/>
            <person name="Labutti K."/>
            <person name="Zhao Z."/>
            <person name="Chiniquy J."/>
            <person name="Barry K."/>
            <person name="Brewer H.M."/>
            <person name="Purvine S.O."/>
            <person name="Wright A.T."/>
            <person name="Boxma B."/>
            <person name="Van Alen T."/>
            <person name="Hackstein J.H."/>
            <person name="Baker S.E."/>
            <person name="Grigoriev I.V."/>
            <person name="O'Malley M.A."/>
        </authorList>
    </citation>
    <scope>NUCLEOTIDE SEQUENCE [LARGE SCALE GENOMIC DNA]</scope>
    <source>
        <strain evidence="3 4">S4</strain>
    </source>
</reference>
<accession>A0A1Y1X0S8</accession>
<sequence length="115" mass="13159">MLSCYNIESNAPPSPRIGHSIHYLKKRKEIVLFGGASIEEGTSNEIYLYNLKKNAWTKQKVIYKEVNGKLSTIPEPRYEHTGVIVENNRGEEELFIFGGTNGVKLLNDSFMYNFE</sequence>
<dbReference type="AlphaFoldDB" id="A0A1Y1X0S8"/>
<dbReference type="SUPFAM" id="SSF117281">
    <property type="entry name" value="Kelch motif"/>
    <property type="match status" value="1"/>
</dbReference>
<dbReference type="Proteomes" id="UP000193944">
    <property type="component" value="Unassembled WGS sequence"/>
</dbReference>
<evidence type="ECO:0000313" key="3">
    <source>
        <dbReference type="EMBL" id="ORX79016.1"/>
    </source>
</evidence>
<organism evidence="3 4">
    <name type="scientific">Anaeromyces robustus</name>
    <dbReference type="NCBI Taxonomy" id="1754192"/>
    <lineage>
        <taxon>Eukaryota</taxon>
        <taxon>Fungi</taxon>
        <taxon>Fungi incertae sedis</taxon>
        <taxon>Chytridiomycota</taxon>
        <taxon>Chytridiomycota incertae sedis</taxon>
        <taxon>Neocallimastigomycetes</taxon>
        <taxon>Neocallimastigales</taxon>
        <taxon>Neocallimastigaceae</taxon>
        <taxon>Anaeromyces</taxon>
    </lineage>
</organism>
<gene>
    <name evidence="3" type="ORF">BCR32DRAFT_40605</name>
</gene>
<comment type="caution">
    <text evidence="3">The sequence shown here is derived from an EMBL/GenBank/DDBJ whole genome shotgun (WGS) entry which is preliminary data.</text>
</comment>
<dbReference type="PANTHER" id="PTHR46093">
    <property type="entry name" value="ACYL-COA-BINDING DOMAIN-CONTAINING PROTEIN 5"/>
    <property type="match status" value="1"/>
</dbReference>
<dbReference type="Pfam" id="PF24681">
    <property type="entry name" value="Kelch_KLHDC2_KLHL20_DRC7"/>
    <property type="match status" value="1"/>
</dbReference>
<keyword evidence="2" id="KW-0677">Repeat</keyword>
<proteinExistence type="predicted"/>
<keyword evidence="4" id="KW-1185">Reference proteome</keyword>
<dbReference type="PANTHER" id="PTHR46093:SF18">
    <property type="entry name" value="FIBRONECTIN TYPE-III DOMAIN-CONTAINING PROTEIN"/>
    <property type="match status" value="1"/>
</dbReference>
<dbReference type="InterPro" id="IPR015915">
    <property type="entry name" value="Kelch-typ_b-propeller"/>
</dbReference>
<dbReference type="STRING" id="1754192.A0A1Y1X0S8"/>
<name>A0A1Y1X0S8_9FUNG</name>
<dbReference type="OrthoDB" id="263283at2759"/>
<keyword evidence="1" id="KW-0880">Kelch repeat</keyword>
<dbReference type="EMBL" id="MCFG01000190">
    <property type="protein sequence ID" value="ORX79016.1"/>
    <property type="molecule type" value="Genomic_DNA"/>
</dbReference>
<dbReference type="Gene3D" id="2.120.10.80">
    <property type="entry name" value="Kelch-type beta propeller"/>
    <property type="match status" value="1"/>
</dbReference>
<evidence type="ECO:0000313" key="4">
    <source>
        <dbReference type="Proteomes" id="UP000193944"/>
    </source>
</evidence>